<accession>A0AA85ISI0</accession>
<dbReference type="SMART" id="SM00849">
    <property type="entry name" value="Lactamase_B"/>
    <property type="match status" value="1"/>
</dbReference>
<dbReference type="PANTHER" id="PTHR46504">
    <property type="entry name" value="TRNASE Z TRZ1"/>
    <property type="match status" value="1"/>
</dbReference>
<dbReference type="SUPFAM" id="SSF56281">
    <property type="entry name" value="Metallo-hydrolase/oxidoreductase"/>
    <property type="match status" value="1"/>
</dbReference>
<reference evidence="2" key="1">
    <citation type="submission" date="2022-06" db="EMBL/GenBank/DDBJ databases">
        <authorList>
            <person name="Berger JAMES D."/>
            <person name="Berger JAMES D."/>
        </authorList>
    </citation>
    <scope>NUCLEOTIDE SEQUENCE [LARGE SCALE GENOMIC DNA]</scope>
</reference>
<sequence>MTFQKVGPFEVFSWSVAGNETCVAVQSKDRVFGFDIGFSPRPMVLADYIFISHGHADHIGAITQHMKKRALNKLGKATYFMPKHLVPLITTVCDAYTMMSEKTDSDFVGNLIPVESGGEYELLDGWRVVVLSTDHAIASVGYLLYSQDSNGKTVPEIAYLGDSRFTVLQSAKSICPDLLSTRLLIMEATFLDNPERRMDSAKLHGHTHLDEIRQNASLFKSIDYLYLIHFSDRYSFSDIVRLCQKEMPRWLADRIIPSVYAKRCLELRL</sequence>
<evidence type="ECO:0000313" key="3">
    <source>
        <dbReference type="WBParaSite" id="TREG1_118720.1"/>
    </source>
</evidence>
<dbReference type="Pfam" id="PF12706">
    <property type="entry name" value="Lactamase_B_2"/>
    <property type="match status" value="1"/>
</dbReference>
<name>A0AA85ISI0_TRIRE</name>
<organism evidence="2 4">
    <name type="scientific">Trichobilharzia regenti</name>
    <name type="common">Nasal bird schistosome</name>
    <dbReference type="NCBI Taxonomy" id="157069"/>
    <lineage>
        <taxon>Eukaryota</taxon>
        <taxon>Metazoa</taxon>
        <taxon>Spiralia</taxon>
        <taxon>Lophotrochozoa</taxon>
        <taxon>Platyhelminthes</taxon>
        <taxon>Trematoda</taxon>
        <taxon>Digenea</taxon>
        <taxon>Strigeidida</taxon>
        <taxon>Schistosomatoidea</taxon>
        <taxon>Schistosomatidae</taxon>
        <taxon>Trichobilharzia</taxon>
    </lineage>
</organism>
<reference evidence="3 4" key="2">
    <citation type="submission" date="2023-11" db="UniProtKB">
        <authorList>
            <consortium name="WormBaseParasite"/>
        </authorList>
    </citation>
    <scope>IDENTIFICATION</scope>
</reference>
<dbReference type="WBParaSite" id="TREG1_118720.2">
    <property type="protein sequence ID" value="TREG1_118720.2"/>
    <property type="gene ID" value="TREG1_118720"/>
</dbReference>
<dbReference type="Gene3D" id="3.60.15.10">
    <property type="entry name" value="Ribonuclease Z/Hydroxyacylglutathione hydrolase-like"/>
    <property type="match status" value="1"/>
</dbReference>
<dbReference type="WBParaSite" id="TREG1_118720.1">
    <property type="protein sequence ID" value="TREG1_118720.1"/>
    <property type="gene ID" value="TREG1_118720"/>
</dbReference>
<proteinExistence type="predicted"/>
<evidence type="ECO:0000313" key="2">
    <source>
        <dbReference type="Proteomes" id="UP000050795"/>
    </source>
</evidence>
<feature type="domain" description="Metallo-beta-lactamase" evidence="1">
    <location>
        <begin position="19"/>
        <end position="229"/>
    </location>
</feature>
<keyword evidence="2" id="KW-1185">Reference proteome</keyword>
<dbReference type="AlphaFoldDB" id="A0AA85ISI0"/>
<dbReference type="InterPro" id="IPR001279">
    <property type="entry name" value="Metallo-B-lactamas"/>
</dbReference>
<dbReference type="Proteomes" id="UP000050795">
    <property type="component" value="Unassembled WGS sequence"/>
</dbReference>
<dbReference type="WBParaSite" id="TREG1_118720.3">
    <property type="protein sequence ID" value="TREG1_118720.3"/>
    <property type="gene ID" value="TREG1_118720"/>
</dbReference>
<evidence type="ECO:0000259" key="1">
    <source>
        <dbReference type="SMART" id="SM00849"/>
    </source>
</evidence>
<protein>
    <recommendedName>
        <fullName evidence="1">Metallo-beta-lactamase domain-containing protein</fullName>
    </recommendedName>
</protein>
<dbReference type="PANTHER" id="PTHR46504:SF2">
    <property type="entry name" value="TRNASE Z TRZ1"/>
    <property type="match status" value="1"/>
</dbReference>
<dbReference type="InterPro" id="IPR036866">
    <property type="entry name" value="RibonucZ/Hydroxyglut_hydro"/>
</dbReference>
<evidence type="ECO:0000313" key="4">
    <source>
        <dbReference type="WBParaSite" id="TREG1_118720.2"/>
    </source>
</evidence>